<sequence>MPLRSAGPIANILTNCGTYHCTECNTEYCTVIQDIISNRSVCHEFFGNGRDLPCVAHLHGNRNSYSDSGNGGDLLVLQTLLLEANYRGGGGLASPPDTAEAIPKTIVEAMVVNNSIPSKTAMTPSAPPEESKCDA</sequence>
<gene>
    <name evidence="1" type="ORF">PPYR1160_LOCUS8377</name>
    <name evidence="2" type="ORF">PPYR1160_LOCUS8378</name>
</gene>
<evidence type="ECO:0000313" key="2">
    <source>
        <dbReference type="EMBL" id="CAD8258877.1"/>
    </source>
</evidence>
<name>A0A6U0UTY6_9STRA</name>
<dbReference type="AlphaFoldDB" id="A0A6U0UTY6"/>
<proteinExistence type="predicted"/>
<organism evidence="2">
    <name type="scientific">Pinguiococcus pyrenoidosus</name>
    <dbReference type="NCBI Taxonomy" id="172671"/>
    <lineage>
        <taxon>Eukaryota</taxon>
        <taxon>Sar</taxon>
        <taxon>Stramenopiles</taxon>
        <taxon>Ochrophyta</taxon>
        <taxon>Pinguiophyceae</taxon>
        <taxon>Pinguiochrysidales</taxon>
        <taxon>Pinguiochrysidaceae</taxon>
        <taxon>Pinguiococcus</taxon>
    </lineage>
</organism>
<dbReference type="EMBL" id="HBEA01010934">
    <property type="protein sequence ID" value="CAD8258877.1"/>
    <property type="molecule type" value="Transcribed_RNA"/>
</dbReference>
<reference evidence="2" key="1">
    <citation type="submission" date="2021-01" db="EMBL/GenBank/DDBJ databases">
        <authorList>
            <person name="Corre E."/>
            <person name="Pelletier E."/>
            <person name="Niang G."/>
            <person name="Scheremetjew M."/>
            <person name="Finn R."/>
            <person name="Kale V."/>
            <person name="Holt S."/>
            <person name="Cochrane G."/>
            <person name="Meng A."/>
            <person name="Brown T."/>
            <person name="Cohen L."/>
        </authorList>
    </citation>
    <scope>NUCLEOTIDE SEQUENCE</scope>
    <source>
        <strain evidence="2">CCMP2078</strain>
    </source>
</reference>
<dbReference type="EMBL" id="HBEA01010933">
    <property type="protein sequence ID" value="CAD8258876.1"/>
    <property type="molecule type" value="Transcribed_RNA"/>
</dbReference>
<evidence type="ECO:0000313" key="1">
    <source>
        <dbReference type="EMBL" id="CAD8258876.1"/>
    </source>
</evidence>
<protein>
    <submittedName>
        <fullName evidence="2">Uncharacterized protein</fullName>
    </submittedName>
</protein>
<accession>A0A6U0UTY6</accession>